<dbReference type="EMBL" id="CP024087">
    <property type="protein sequence ID" value="AYF31698.1"/>
    <property type="molecule type" value="Genomic_DNA"/>
</dbReference>
<accession>A0A386WW31</accession>
<organism evidence="1 2">
    <name type="scientific">Micromonospora tulbaghiae</name>
    <dbReference type="NCBI Taxonomy" id="479978"/>
    <lineage>
        <taxon>Bacteria</taxon>
        <taxon>Bacillati</taxon>
        <taxon>Actinomycetota</taxon>
        <taxon>Actinomycetes</taxon>
        <taxon>Micromonosporales</taxon>
        <taxon>Micromonosporaceae</taxon>
        <taxon>Micromonospora</taxon>
    </lineage>
</organism>
<dbReference type="KEGG" id="mtua:CSH63_30460"/>
<dbReference type="Proteomes" id="UP000267804">
    <property type="component" value="Chromosome"/>
</dbReference>
<proteinExistence type="predicted"/>
<name>A0A386WW31_9ACTN</name>
<evidence type="ECO:0000313" key="2">
    <source>
        <dbReference type="Proteomes" id="UP000267804"/>
    </source>
</evidence>
<gene>
    <name evidence="1" type="ORF">CSH63_30460</name>
</gene>
<dbReference type="AlphaFoldDB" id="A0A386WW31"/>
<evidence type="ECO:0000313" key="1">
    <source>
        <dbReference type="EMBL" id="AYF31698.1"/>
    </source>
</evidence>
<reference evidence="1 2" key="1">
    <citation type="submission" date="2017-10" db="EMBL/GenBank/DDBJ databases">
        <title>Integration of genomic and chemical information greatly accelerates assignment of the full stereostructure of myelolactone, a potent inhibitor of myeloma from a marine-derived Micromonospora.</title>
        <authorList>
            <person name="Kim M.C."/>
            <person name="Machado H."/>
            <person name="Jensen P.R."/>
            <person name="Fenical W."/>
        </authorList>
    </citation>
    <scope>NUCLEOTIDE SEQUENCE [LARGE SCALE GENOMIC DNA]</scope>
    <source>
        <strain evidence="1 2">CNY-010</strain>
    </source>
</reference>
<sequence>MSGHLLLIQYPPSSSLDRQWTSEAVPLGARHGPVRVRLEAPWLYQQVTAAWYSPVPELQYAQ</sequence>
<protein>
    <submittedName>
        <fullName evidence="1">Uncharacterized protein</fullName>
    </submittedName>
</protein>